<evidence type="ECO:0000313" key="2">
    <source>
        <dbReference type="EMBL" id="KAK2032406.1"/>
    </source>
</evidence>
<evidence type="ECO:0008006" key="4">
    <source>
        <dbReference type="Google" id="ProtNLM"/>
    </source>
</evidence>
<name>A0AAD9HQK2_9PEZI</name>
<protein>
    <recommendedName>
        <fullName evidence="4">Myb-like domain-containing protein</fullName>
    </recommendedName>
</protein>
<feature type="compositionally biased region" description="Basic and acidic residues" evidence="1">
    <location>
        <begin position="166"/>
        <end position="176"/>
    </location>
</feature>
<proteinExistence type="predicted"/>
<dbReference type="EMBL" id="MU842831">
    <property type="protein sequence ID" value="KAK2032406.1"/>
    <property type="molecule type" value="Genomic_DNA"/>
</dbReference>
<accession>A0AAD9HQK2</accession>
<reference evidence="2" key="1">
    <citation type="submission" date="2021-06" db="EMBL/GenBank/DDBJ databases">
        <title>Comparative genomics, transcriptomics and evolutionary studies reveal genomic signatures of adaptation to plant cell wall in hemibiotrophic fungi.</title>
        <authorList>
            <consortium name="DOE Joint Genome Institute"/>
            <person name="Baroncelli R."/>
            <person name="Diaz J.F."/>
            <person name="Benocci T."/>
            <person name="Peng M."/>
            <person name="Battaglia E."/>
            <person name="Haridas S."/>
            <person name="Andreopoulos W."/>
            <person name="Labutti K."/>
            <person name="Pangilinan J."/>
            <person name="Floch G.L."/>
            <person name="Makela M.R."/>
            <person name="Henrissat B."/>
            <person name="Grigoriev I.V."/>
            <person name="Crouch J.A."/>
            <person name="De Vries R.P."/>
            <person name="Sukno S.A."/>
            <person name="Thon M.R."/>
        </authorList>
    </citation>
    <scope>NUCLEOTIDE SEQUENCE</scope>
    <source>
        <strain evidence="2">MAFF235873</strain>
    </source>
</reference>
<evidence type="ECO:0000313" key="3">
    <source>
        <dbReference type="Proteomes" id="UP001232148"/>
    </source>
</evidence>
<organism evidence="2 3">
    <name type="scientific">Colletotrichum zoysiae</name>
    <dbReference type="NCBI Taxonomy" id="1216348"/>
    <lineage>
        <taxon>Eukaryota</taxon>
        <taxon>Fungi</taxon>
        <taxon>Dikarya</taxon>
        <taxon>Ascomycota</taxon>
        <taxon>Pezizomycotina</taxon>
        <taxon>Sordariomycetes</taxon>
        <taxon>Hypocreomycetidae</taxon>
        <taxon>Glomerellales</taxon>
        <taxon>Glomerellaceae</taxon>
        <taxon>Colletotrichum</taxon>
        <taxon>Colletotrichum graminicola species complex</taxon>
    </lineage>
</organism>
<feature type="region of interest" description="Disordered" evidence="1">
    <location>
        <begin position="1"/>
        <end position="23"/>
    </location>
</feature>
<feature type="region of interest" description="Disordered" evidence="1">
    <location>
        <begin position="70"/>
        <end position="176"/>
    </location>
</feature>
<dbReference type="Proteomes" id="UP001232148">
    <property type="component" value="Unassembled WGS sequence"/>
</dbReference>
<comment type="caution">
    <text evidence="2">The sequence shown here is derived from an EMBL/GenBank/DDBJ whole genome shotgun (WGS) entry which is preliminary data.</text>
</comment>
<feature type="compositionally biased region" description="Basic residues" evidence="1">
    <location>
        <begin position="141"/>
        <end position="151"/>
    </location>
</feature>
<gene>
    <name evidence="2" type="ORF">LX32DRAFT_650022</name>
</gene>
<feature type="compositionally biased region" description="Acidic residues" evidence="1">
    <location>
        <begin position="108"/>
        <end position="118"/>
    </location>
</feature>
<evidence type="ECO:0000256" key="1">
    <source>
        <dbReference type="SAM" id="MobiDB-lite"/>
    </source>
</evidence>
<sequence length="176" mass="18507">MADSTSANAAEGAPAGGRPGGWTDAERFQLVLRVLATVLPDGRGVDWKNIQMSGRTLKALQGQWTSITAQMRDLNTEDGGDAPVPKAKTPRKKATAKKAAAAKSSENANEDSGEDQDDGETKKKVSPKKRAAATNADGTPKKRRAPAKKAAPKTEPVSDEAGTEDAVPKEENADEQ</sequence>
<keyword evidence="3" id="KW-1185">Reference proteome</keyword>
<dbReference type="AlphaFoldDB" id="A0AAD9HQK2"/>